<reference evidence="6 7" key="1">
    <citation type="submission" date="2021-09" db="EMBL/GenBank/DDBJ databases">
        <title>Genomic insights and catalytic innovation underlie evolution of tropane alkaloids biosynthesis.</title>
        <authorList>
            <person name="Wang Y.-J."/>
            <person name="Tian T."/>
            <person name="Huang J.-P."/>
            <person name="Huang S.-X."/>
        </authorList>
    </citation>
    <scope>NUCLEOTIDE SEQUENCE [LARGE SCALE GENOMIC DNA]</scope>
    <source>
        <strain evidence="6">KIB-2018</strain>
        <tissue evidence="6">Leaf</tissue>
    </source>
</reference>
<dbReference type="InterPro" id="IPR034086">
    <property type="entry name" value="PMEI_plant"/>
</dbReference>
<accession>A0AAV8TIB9</accession>
<comment type="caution">
    <text evidence="6">The sequence shown here is derived from an EMBL/GenBank/DDBJ whole genome shotgun (WGS) entry which is preliminary data.</text>
</comment>
<keyword evidence="2" id="KW-1015">Disulfide bond</keyword>
<dbReference type="PANTHER" id="PTHR36710">
    <property type="entry name" value="PECTINESTERASE INHIBITOR-LIKE"/>
    <property type="match status" value="1"/>
</dbReference>
<feature type="chain" id="PRO_5043417791" description="Pectinesterase inhibitor domain-containing protein" evidence="4">
    <location>
        <begin position="24"/>
        <end position="190"/>
    </location>
</feature>
<dbReference type="Gene3D" id="1.20.140.40">
    <property type="entry name" value="Invertase/pectin methylesterase inhibitor family protein"/>
    <property type="match status" value="1"/>
</dbReference>
<dbReference type="Proteomes" id="UP001159364">
    <property type="component" value="Linkage Group LG05"/>
</dbReference>
<dbReference type="InterPro" id="IPR035513">
    <property type="entry name" value="Invertase/methylesterase_inhib"/>
</dbReference>
<dbReference type="CDD" id="cd15797">
    <property type="entry name" value="PMEI"/>
    <property type="match status" value="1"/>
</dbReference>
<dbReference type="FunFam" id="1.20.140.40:FF:000008">
    <property type="entry name" value="Invertase/pectin methylesterase inhibitor family protein"/>
    <property type="match status" value="1"/>
</dbReference>
<dbReference type="SMART" id="SM00856">
    <property type="entry name" value="PMEI"/>
    <property type="match status" value="1"/>
</dbReference>
<dbReference type="InterPro" id="IPR006501">
    <property type="entry name" value="Pectinesterase_inhib_dom"/>
</dbReference>
<dbReference type="SUPFAM" id="SSF101148">
    <property type="entry name" value="Plant invertase/pectin methylesterase inhibitor"/>
    <property type="match status" value="1"/>
</dbReference>
<dbReference type="PANTHER" id="PTHR36710:SF4">
    <property type="entry name" value="PLANT INVERTASE_PECTIN METHYLESTERASE INHIBITOR SUPERFAMILY PROTEIN"/>
    <property type="match status" value="1"/>
</dbReference>
<dbReference type="GO" id="GO:0046910">
    <property type="term" value="F:pectinesterase inhibitor activity"/>
    <property type="evidence" value="ECO:0007669"/>
    <property type="project" value="InterPro"/>
</dbReference>
<evidence type="ECO:0000259" key="5">
    <source>
        <dbReference type="SMART" id="SM00856"/>
    </source>
</evidence>
<evidence type="ECO:0000256" key="3">
    <source>
        <dbReference type="ARBA" id="ARBA00038471"/>
    </source>
</evidence>
<name>A0AAV8TIB9_9ROSI</name>
<evidence type="ECO:0000313" key="6">
    <source>
        <dbReference type="EMBL" id="KAJ8766498.1"/>
    </source>
</evidence>
<dbReference type="InterPro" id="IPR052421">
    <property type="entry name" value="PCW_Enzyme_Inhibitor"/>
</dbReference>
<organism evidence="6 7">
    <name type="scientific">Erythroxylum novogranatense</name>
    <dbReference type="NCBI Taxonomy" id="1862640"/>
    <lineage>
        <taxon>Eukaryota</taxon>
        <taxon>Viridiplantae</taxon>
        <taxon>Streptophyta</taxon>
        <taxon>Embryophyta</taxon>
        <taxon>Tracheophyta</taxon>
        <taxon>Spermatophyta</taxon>
        <taxon>Magnoliopsida</taxon>
        <taxon>eudicotyledons</taxon>
        <taxon>Gunneridae</taxon>
        <taxon>Pentapetalae</taxon>
        <taxon>rosids</taxon>
        <taxon>fabids</taxon>
        <taxon>Malpighiales</taxon>
        <taxon>Erythroxylaceae</taxon>
        <taxon>Erythroxylum</taxon>
    </lineage>
</organism>
<protein>
    <recommendedName>
        <fullName evidence="5">Pectinesterase inhibitor domain-containing protein</fullName>
    </recommendedName>
</protein>
<proteinExistence type="inferred from homology"/>
<evidence type="ECO:0000313" key="7">
    <source>
        <dbReference type="Proteomes" id="UP001159364"/>
    </source>
</evidence>
<dbReference type="Pfam" id="PF04043">
    <property type="entry name" value="PMEI"/>
    <property type="match status" value="1"/>
</dbReference>
<comment type="similarity">
    <text evidence="3">Belongs to the PMEI family.</text>
</comment>
<evidence type="ECO:0000256" key="1">
    <source>
        <dbReference type="ARBA" id="ARBA00022729"/>
    </source>
</evidence>
<gene>
    <name evidence="6" type="ORF">K2173_022557</name>
</gene>
<dbReference type="EMBL" id="JAIWQS010000005">
    <property type="protein sequence ID" value="KAJ8766498.1"/>
    <property type="molecule type" value="Genomic_DNA"/>
</dbReference>
<dbReference type="NCBIfam" id="TIGR01614">
    <property type="entry name" value="PME_inhib"/>
    <property type="match status" value="1"/>
</dbReference>
<dbReference type="AlphaFoldDB" id="A0AAV8TIB9"/>
<keyword evidence="1 4" id="KW-0732">Signal</keyword>
<evidence type="ECO:0000256" key="4">
    <source>
        <dbReference type="SAM" id="SignalP"/>
    </source>
</evidence>
<keyword evidence="7" id="KW-1185">Reference proteome</keyword>
<feature type="signal peptide" evidence="4">
    <location>
        <begin position="1"/>
        <end position="23"/>
    </location>
</feature>
<sequence>MVSFCSFSSITLLVVLLITPSFANQNGYQENISQGDIKAICSSTIVPDYCFQVFKSDPKLVSADLKGVANILLDKEQGNLQQTANVIKELVKQASPKPPPGGGPSLKERYSECSETYGDGLESVKQAKGYISSGDYFSAQTQVSGLLDDIGTCDDDLNKPISDASQLPKLNQDNISLSRVILAVIAKLRG</sequence>
<feature type="domain" description="Pectinesterase inhibitor" evidence="5">
    <location>
        <begin position="32"/>
        <end position="184"/>
    </location>
</feature>
<evidence type="ECO:0000256" key="2">
    <source>
        <dbReference type="ARBA" id="ARBA00023157"/>
    </source>
</evidence>